<dbReference type="FunFam" id="1.25.40.10:FF:001093">
    <property type="entry name" value="Pentatricopeptide repeat-containing protein At2g34400"/>
    <property type="match status" value="1"/>
</dbReference>
<dbReference type="SUPFAM" id="SSF46565">
    <property type="entry name" value="Chaperone J-domain"/>
    <property type="match status" value="1"/>
</dbReference>
<feature type="repeat" description="PPR" evidence="2">
    <location>
        <begin position="435"/>
        <end position="469"/>
    </location>
</feature>
<dbReference type="Gene3D" id="1.25.40.10">
    <property type="entry name" value="Tetratricopeptide repeat domain"/>
    <property type="match status" value="4"/>
</dbReference>
<dbReference type="InterPro" id="IPR036869">
    <property type="entry name" value="J_dom_sf"/>
</dbReference>
<evidence type="ECO:0000256" key="3">
    <source>
        <dbReference type="PROSITE-ProRule" id="PRU01251"/>
    </source>
</evidence>
<dbReference type="Gene3D" id="1.10.1780.10">
    <property type="entry name" value="Clp, N-terminal domain"/>
    <property type="match status" value="1"/>
</dbReference>
<dbReference type="Pfam" id="PF01535">
    <property type="entry name" value="PPR"/>
    <property type="match status" value="1"/>
</dbReference>
<dbReference type="CDD" id="cd06257">
    <property type="entry name" value="DnaJ"/>
    <property type="match status" value="1"/>
</dbReference>
<dbReference type="InterPro" id="IPR046848">
    <property type="entry name" value="E_motif"/>
</dbReference>
<feature type="domain" description="Clp R" evidence="5">
    <location>
        <begin position="92"/>
        <end position="233"/>
    </location>
</feature>
<evidence type="ECO:0000256" key="2">
    <source>
        <dbReference type="PROSITE-ProRule" id="PRU00708"/>
    </source>
</evidence>
<dbReference type="STRING" id="52838.A0A4S8IAC9"/>
<feature type="repeat" description="PPR" evidence="2">
    <location>
        <begin position="637"/>
        <end position="671"/>
    </location>
</feature>
<dbReference type="InterPro" id="IPR001623">
    <property type="entry name" value="DnaJ_domain"/>
</dbReference>
<keyword evidence="7" id="KW-1185">Reference proteome</keyword>
<dbReference type="Pfam" id="PF20431">
    <property type="entry name" value="E_motif"/>
    <property type="match status" value="1"/>
</dbReference>
<dbReference type="InterPro" id="IPR011990">
    <property type="entry name" value="TPR-like_helical_dom_sf"/>
</dbReference>
<sequence>MASASVQPTTLPVVGACRSQWQLQRSGKARRPCNKMCHLQPYFPSLRGFMGLQITDNLKFLSRSVCGLHCVVSGSVYNQQGKARQGVTAAMLDLFTEKAIKVIMLAQEEARRLGHKYVGTEQILDALIGEGTDVTVNNLKSVRNNPKDAHVQKVIRWGRKFVDDMPFSLQAKHVLELSLKEARQLGHNYIGLEHLLIGLLRGVEGIATYVLETYGVDPNNINTQASVCEVWSQDTKLKAQITSLVDKEKERNQVKIKAVSSDLVVTEADMKQTASSWTEISVENVMHKESDHFISHNIQTHKIPSSFTKIPSWVSLCSSLSPSPSFQAQQENGLLESLHVLSLTNQGRFHEAREFLGFMDSSGICIKPHVYQSLFTACGTWKSLDDGRFFHHHMLKRIRNRNLDASLADCLLKMYFDCSSLDDAYKVFKEISSRMLSSWSIMICGFARSGYLQEAIQLFSKMKIEGLDPDMTVFANLLRTCSNDLEFELGKQIHSYMIRIGFVSDVFSDTELVNMYAKCGCLDTSALLLDRMVERNAVSWTSLMVGYTQVGRQYEVLVLFKQMMWEGTELDQFVFSIVLKACSEMENREAGRQVHGCIIKLGMDSDVSAGTPIVNFYVKCGNIFEAQNAFDRICQPNEVSWSAIITGYSQVGRYEECFRMFRYLRSRKMTRNSFIYSSLFQASSALTDSSSGSQLHADAIKRGLVSNLVGDSALVTMYARCGNLDYARRAFELIAEPDTVAWTAIIAGCSYHGQALEALDLFNKMLSCQVKPNSITFTGILNACSHTGLVSLAREYLDSMYRVYGVEATSDHFNCMIDVYCRAGYLERAYELIRSGSFQPDALSWKMLLSGCTTYQNVDLGKVAGENLLSMDPNDAAAYILIFNMYAAAGRWVEAASVRRMMNGRRIKKEIPWEIRELVELLKEIIEENKGSKSIPSADLFGHSTADPGLIMPAADIINHISFQAAQDTSSLKNIAGSPASILINAVVDTIPQDYYKVLEVDYDATDETIRLSYRRLALRWHPDKHKGNSDVTAKFQEINEAYQVLSDPDKRLEYDISGSYEIDRYSLREYLSRFKGMILTCNGLGINPPSWSQQLMETEPIDQ</sequence>
<dbReference type="Pfam" id="PF12854">
    <property type="entry name" value="PPR_1"/>
    <property type="match status" value="1"/>
</dbReference>
<dbReference type="SMART" id="SM00271">
    <property type="entry name" value="DnaJ"/>
    <property type="match status" value="1"/>
</dbReference>
<dbReference type="PROSITE" id="PS51375">
    <property type="entry name" value="PPR"/>
    <property type="match status" value="4"/>
</dbReference>
<dbReference type="GO" id="GO:0009451">
    <property type="term" value="P:RNA modification"/>
    <property type="evidence" value="ECO:0007669"/>
    <property type="project" value="InterPro"/>
</dbReference>
<dbReference type="GO" id="GO:0005783">
    <property type="term" value="C:endoplasmic reticulum"/>
    <property type="evidence" value="ECO:0007669"/>
    <property type="project" value="UniProtKB-ARBA"/>
</dbReference>
<keyword evidence="1 3" id="KW-0677">Repeat</keyword>
<feature type="repeat" description="PPR" evidence="2">
    <location>
        <begin position="738"/>
        <end position="772"/>
    </location>
</feature>
<evidence type="ECO:0000256" key="1">
    <source>
        <dbReference type="ARBA" id="ARBA00022737"/>
    </source>
</evidence>
<dbReference type="Gene3D" id="1.10.287.110">
    <property type="entry name" value="DnaJ domain"/>
    <property type="match status" value="1"/>
</dbReference>
<name>A0A4S8IAC9_MUSBA</name>
<dbReference type="AlphaFoldDB" id="A0A4S8IAC9"/>
<feature type="domain" description="J" evidence="4">
    <location>
        <begin position="994"/>
        <end position="1059"/>
    </location>
</feature>
<dbReference type="SUPFAM" id="SSF81923">
    <property type="entry name" value="Double Clp-N motif"/>
    <property type="match status" value="1"/>
</dbReference>
<dbReference type="FunFam" id="1.10.287.110:FF:000052">
    <property type="entry name" value="Chaperone protein DNAj, putative"/>
    <property type="match status" value="1"/>
</dbReference>
<evidence type="ECO:0000313" key="6">
    <source>
        <dbReference type="EMBL" id="THU44985.1"/>
    </source>
</evidence>
<dbReference type="InterPro" id="IPR002885">
    <property type="entry name" value="PPR_rpt"/>
</dbReference>
<feature type="repeat" description="PPR" evidence="2">
    <location>
        <begin position="536"/>
        <end position="570"/>
    </location>
</feature>
<dbReference type="InterPro" id="IPR036628">
    <property type="entry name" value="Clp_N_dom_sf"/>
</dbReference>
<dbReference type="Pfam" id="PF02861">
    <property type="entry name" value="Clp_N"/>
    <property type="match status" value="1"/>
</dbReference>
<evidence type="ECO:0008006" key="8">
    <source>
        <dbReference type="Google" id="ProtNLM"/>
    </source>
</evidence>
<dbReference type="EMBL" id="PYDT01000011">
    <property type="protein sequence ID" value="THU44985.1"/>
    <property type="molecule type" value="Genomic_DNA"/>
</dbReference>
<dbReference type="InterPro" id="IPR004176">
    <property type="entry name" value="Clp_R_N"/>
</dbReference>
<protein>
    <recommendedName>
        <fullName evidence="8">J domain-containing protein</fullName>
    </recommendedName>
</protein>
<dbReference type="NCBIfam" id="TIGR00756">
    <property type="entry name" value="PPR"/>
    <property type="match status" value="3"/>
</dbReference>
<dbReference type="PROSITE" id="PS00636">
    <property type="entry name" value="DNAJ_1"/>
    <property type="match status" value="1"/>
</dbReference>
<dbReference type="InterPro" id="IPR018253">
    <property type="entry name" value="DnaJ_domain_CS"/>
</dbReference>
<proteinExistence type="predicted"/>
<dbReference type="Proteomes" id="UP000317650">
    <property type="component" value="Chromosome 2"/>
</dbReference>
<dbReference type="Pfam" id="PF00226">
    <property type="entry name" value="DnaJ"/>
    <property type="match status" value="1"/>
</dbReference>
<evidence type="ECO:0000313" key="7">
    <source>
        <dbReference type="Proteomes" id="UP000317650"/>
    </source>
</evidence>
<reference evidence="6 7" key="1">
    <citation type="journal article" date="2019" name="Nat. Plants">
        <title>Genome sequencing of Musa balbisiana reveals subgenome evolution and function divergence in polyploid bananas.</title>
        <authorList>
            <person name="Yao X."/>
        </authorList>
    </citation>
    <scope>NUCLEOTIDE SEQUENCE [LARGE SCALE GENOMIC DNA]</scope>
    <source>
        <strain evidence="7">cv. DH-PKW</strain>
        <tissue evidence="6">Leaves</tissue>
    </source>
</reference>
<dbReference type="PANTHER" id="PTHR47926:SF378">
    <property type="entry name" value="PENTATRICOPEPTIDE REPEAT (PPR) SUPERFAMILY PROTEIN"/>
    <property type="match status" value="1"/>
</dbReference>
<gene>
    <name evidence="6" type="ORF">C4D60_Mb02t13120</name>
</gene>
<dbReference type="Pfam" id="PF13041">
    <property type="entry name" value="PPR_2"/>
    <property type="match status" value="3"/>
</dbReference>
<dbReference type="PRINTS" id="PR00625">
    <property type="entry name" value="JDOMAIN"/>
</dbReference>
<comment type="caution">
    <text evidence="6">The sequence shown here is derived from an EMBL/GenBank/DDBJ whole genome shotgun (WGS) entry which is preliminary data.</text>
</comment>
<dbReference type="PANTHER" id="PTHR47926">
    <property type="entry name" value="PENTATRICOPEPTIDE REPEAT-CONTAINING PROTEIN"/>
    <property type="match status" value="1"/>
</dbReference>
<evidence type="ECO:0000259" key="5">
    <source>
        <dbReference type="PROSITE" id="PS51903"/>
    </source>
</evidence>
<accession>A0A4S8IAC9</accession>
<dbReference type="FunFam" id="1.25.40.10:FF:000073">
    <property type="entry name" value="Pentatricopeptide repeat-containing protein chloroplastic"/>
    <property type="match status" value="1"/>
</dbReference>
<evidence type="ECO:0000259" key="4">
    <source>
        <dbReference type="PROSITE" id="PS50076"/>
    </source>
</evidence>
<organism evidence="6 7">
    <name type="scientific">Musa balbisiana</name>
    <name type="common">Banana</name>
    <dbReference type="NCBI Taxonomy" id="52838"/>
    <lineage>
        <taxon>Eukaryota</taxon>
        <taxon>Viridiplantae</taxon>
        <taxon>Streptophyta</taxon>
        <taxon>Embryophyta</taxon>
        <taxon>Tracheophyta</taxon>
        <taxon>Spermatophyta</taxon>
        <taxon>Magnoliopsida</taxon>
        <taxon>Liliopsida</taxon>
        <taxon>Zingiberales</taxon>
        <taxon>Musaceae</taxon>
        <taxon>Musa</taxon>
    </lineage>
</organism>
<dbReference type="GO" id="GO:0003723">
    <property type="term" value="F:RNA binding"/>
    <property type="evidence" value="ECO:0007669"/>
    <property type="project" value="InterPro"/>
</dbReference>
<dbReference type="InterPro" id="IPR046960">
    <property type="entry name" value="PPR_At4g14850-like_plant"/>
</dbReference>
<dbReference type="PROSITE" id="PS51903">
    <property type="entry name" value="CLP_R"/>
    <property type="match status" value="1"/>
</dbReference>
<dbReference type="PROSITE" id="PS50076">
    <property type="entry name" value="DNAJ_2"/>
    <property type="match status" value="1"/>
</dbReference>